<reference evidence="2" key="1">
    <citation type="submission" date="2021-06" db="EMBL/GenBank/DDBJ databases">
        <title>Comparative genomics, transcriptomics and evolutionary studies reveal genomic signatures of adaptation to plant cell wall in hemibiotrophic fungi.</title>
        <authorList>
            <consortium name="DOE Joint Genome Institute"/>
            <person name="Baroncelli R."/>
            <person name="Diaz J.F."/>
            <person name="Benocci T."/>
            <person name="Peng M."/>
            <person name="Battaglia E."/>
            <person name="Haridas S."/>
            <person name="Andreopoulos W."/>
            <person name="Labutti K."/>
            <person name="Pangilinan J."/>
            <person name="Floch G.L."/>
            <person name="Makela M.R."/>
            <person name="Henrissat B."/>
            <person name="Grigoriev I.V."/>
            <person name="Crouch J.A."/>
            <person name="De Vries R.P."/>
            <person name="Sukno S.A."/>
            <person name="Thon M.R."/>
        </authorList>
    </citation>
    <scope>NUCLEOTIDE SEQUENCE</scope>
    <source>
        <strain evidence="2">CBS 193.32</strain>
    </source>
</reference>
<evidence type="ECO:0000256" key="1">
    <source>
        <dbReference type="SAM" id="SignalP"/>
    </source>
</evidence>
<accession>A0AAJ0EW84</accession>
<evidence type="ECO:0008006" key="4">
    <source>
        <dbReference type="Google" id="ProtNLM"/>
    </source>
</evidence>
<dbReference type="EMBL" id="JAHMHR010000028">
    <property type="protein sequence ID" value="KAK1673975.1"/>
    <property type="molecule type" value="Genomic_DNA"/>
</dbReference>
<sequence length="86" mass="9804">MLTILWTIPSWFVLFPSCPLAMRDHPSIWPRGRGDQSGPLSQLQFTDFQSFKKQRRTAHDVIGCAAFPPRCMYAGLFGRAGEHNPR</sequence>
<feature type="signal peptide" evidence="1">
    <location>
        <begin position="1"/>
        <end position="21"/>
    </location>
</feature>
<dbReference type="Proteomes" id="UP001224890">
    <property type="component" value="Unassembled WGS sequence"/>
</dbReference>
<name>A0AAJ0EW84_9PEZI</name>
<evidence type="ECO:0000313" key="2">
    <source>
        <dbReference type="EMBL" id="KAK1673975.1"/>
    </source>
</evidence>
<keyword evidence="1" id="KW-0732">Signal</keyword>
<comment type="caution">
    <text evidence="2">The sequence shown here is derived from an EMBL/GenBank/DDBJ whole genome shotgun (WGS) entry which is preliminary data.</text>
</comment>
<dbReference type="RefSeq" id="XP_060427978.1">
    <property type="nucleotide sequence ID" value="XM_060565908.1"/>
</dbReference>
<keyword evidence="3" id="KW-1185">Reference proteome</keyword>
<organism evidence="2 3">
    <name type="scientific">Colletotrichum godetiae</name>
    <dbReference type="NCBI Taxonomy" id="1209918"/>
    <lineage>
        <taxon>Eukaryota</taxon>
        <taxon>Fungi</taxon>
        <taxon>Dikarya</taxon>
        <taxon>Ascomycota</taxon>
        <taxon>Pezizomycotina</taxon>
        <taxon>Sordariomycetes</taxon>
        <taxon>Hypocreomycetidae</taxon>
        <taxon>Glomerellales</taxon>
        <taxon>Glomerellaceae</taxon>
        <taxon>Colletotrichum</taxon>
        <taxon>Colletotrichum acutatum species complex</taxon>
    </lineage>
</organism>
<dbReference type="GeneID" id="85450434"/>
<dbReference type="AlphaFoldDB" id="A0AAJ0EW84"/>
<protein>
    <recommendedName>
        <fullName evidence="4">Secreted protein</fullName>
    </recommendedName>
</protein>
<proteinExistence type="predicted"/>
<feature type="chain" id="PRO_5042570077" description="Secreted protein" evidence="1">
    <location>
        <begin position="22"/>
        <end position="86"/>
    </location>
</feature>
<gene>
    <name evidence="2" type="ORF">BDP55DRAFT_195302</name>
</gene>
<evidence type="ECO:0000313" key="3">
    <source>
        <dbReference type="Proteomes" id="UP001224890"/>
    </source>
</evidence>